<keyword evidence="2" id="KW-1185">Reference proteome</keyword>
<evidence type="ECO:0000313" key="1">
    <source>
        <dbReference type="EMBL" id="KAF2123330.1"/>
    </source>
</evidence>
<dbReference type="EMBL" id="ML977529">
    <property type="protein sequence ID" value="KAF2123330.1"/>
    <property type="molecule type" value="Genomic_DNA"/>
</dbReference>
<dbReference type="OrthoDB" id="2347030at2759"/>
<dbReference type="AlphaFoldDB" id="A0A6A5ZUK5"/>
<accession>A0A6A5ZUK5</accession>
<proteinExistence type="predicted"/>
<feature type="non-terminal residue" evidence="1">
    <location>
        <position position="1"/>
    </location>
</feature>
<organism evidence="1 2">
    <name type="scientific">Dothidotthia symphoricarpi CBS 119687</name>
    <dbReference type="NCBI Taxonomy" id="1392245"/>
    <lineage>
        <taxon>Eukaryota</taxon>
        <taxon>Fungi</taxon>
        <taxon>Dikarya</taxon>
        <taxon>Ascomycota</taxon>
        <taxon>Pezizomycotina</taxon>
        <taxon>Dothideomycetes</taxon>
        <taxon>Pleosporomycetidae</taxon>
        <taxon>Pleosporales</taxon>
        <taxon>Dothidotthiaceae</taxon>
        <taxon>Dothidotthia</taxon>
    </lineage>
</organism>
<gene>
    <name evidence="1" type="ORF">P153DRAFT_304127</name>
</gene>
<sequence length="50" mass="5853">LDCSPTNRERELGLDRRETGYTRGTADLDNWFLRLSNQALPQSYYLLNYG</sequence>
<protein>
    <submittedName>
        <fullName evidence="1">Uncharacterized protein</fullName>
    </submittedName>
</protein>
<dbReference type="Proteomes" id="UP000799771">
    <property type="component" value="Unassembled WGS sequence"/>
</dbReference>
<reference evidence="1" key="1">
    <citation type="journal article" date="2020" name="Stud. Mycol.">
        <title>101 Dothideomycetes genomes: a test case for predicting lifestyles and emergence of pathogens.</title>
        <authorList>
            <person name="Haridas S."/>
            <person name="Albert R."/>
            <person name="Binder M."/>
            <person name="Bloem J."/>
            <person name="Labutti K."/>
            <person name="Salamov A."/>
            <person name="Andreopoulos B."/>
            <person name="Baker S."/>
            <person name="Barry K."/>
            <person name="Bills G."/>
            <person name="Bluhm B."/>
            <person name="Cannon C."/>
            <person name="Castanera R."/>
            <person name="Culley D."/>
            <person name="Daum C."/>
            <person name="Ezra D."/>
            <person name="Gonzalez J."/>
            <person name="Henrissat B."/>
            <person name="Kuo A."/>
            <person name="Liang C."/>
            <person name="Lipzen A."/>
            <person name="Lutzoni F."/>
            <person name="Magnuson J."/>
            <person name="Mondo S."/>
            <person name="Nolan M."/>
            <person name="Ohm R."/>
            <person name="Pangilinan J."/>
            <person name="Park H.-J."/>
            <person name="Ramirez L."/>
            <person name="Alfaro M."/>
            <person name="Sun H."/>
            <person name="Tritt A."/>
            <person name="Yoshinaga Y."/>
            <person name="Zwiers L.-H."/>
            <person name="Turgeon B."/>
            <person name="Goodwin S."/>
            <person name="Spatafora J."/>
            <person name="Crous P."/>
            <person name="Grigoriev I."/>
        </authorList>
    </citation>
    <scope>NUCLEOTIDE SEQUENCE</scope>
    <source>
        <strain evidence="1">CBS 119687</strain>
    </source>
</reference>
<name>A0A6A5ZUK5_9PLEO</name>
<evidence type="ECO:0000313" key="2">
    <source>
        <dbReference type="Proteomes" id="UP000799771"/>
    </source>
</evidence>